<feature type="compositionally biased region" description="Acidic residues" evidence="3">
    <location>
        <begin position="509"/>
        <end position="553"/>
    </location>
</feature>
<dbReference type="GO" id="GO:0005576">
    <property type="term" value="C:extracellular region"/>
    <property type="evidence" value="ECO:0007669"/>
    <property type="project" value="UniProtKB-SubCell"/>
</dbReference>
<feature type="compositionally biased region" description="Basic and acidic residues" evidence="3">
    <location>
        <begin position="484"/>
        <end position="497"/>
    </location>
</feature>
<feature type="non-terminal residue" evidence="4">
    <location>
        <position position="1135"/>
    </location>
</feature>
<dbReference type="GO" id="GO:0005509">
    <property type="term" value="F:calcium ion binding"/>
    <property type="evidence" value="ECO:0007669"/>
    <property type="project" value="InterPro"/>
</dbReference>
<comment type="subcellular location">
    <subcellularLocation>
        <location evidence="1">Secreted</location>
    </subcellularLocation>
</comment>
<feature type="region of interest" description="Disordered" evidence="3">
    <location>
        <begin position="1034"/>
        <end position="1058"/>
    </location>
</feature>
<feature type="region of interest" description="Disordered" evidence="3">
    <location>
        <begin position="957"/>
        <end position="992"/>
    </location>
</feature>
<dbReference type="SUPFAM" id="SSF89260">
    <property type="entry name" value="Collagen-binding domain"/>
    <property type="match status" value="1"/>
</dbReference>
<dbReference type="Proteomes" id="UP000252706">
    <property type="component" value="Unassembled WGS sequence"/>
</dbReference>
<organism evidence="4 5">
    <name type="scientific">Phaeobacter gallaeciensis</name>
    <dbReference type="NCBI Taxonomy" id="60890"/>
    <lineage>
        <taxon>Bacteria</taxon>
        <taxon>Pseudomonadati</taxon>
        <taxon>Pseudomonadota</taxon>
        <taxon>Alphaproteobacteria</taxon>
        <taxon>Rhodobacterales</taxon>
        <taxon>Roseobacteraceae</taxon>
        <taxon>Phaeobacter</taxon>
    </lineage>
</organism>
<proteinExistence type="predicted"/>
<evidence type="ECO:0000313" key="4">
    <source>
        <dbReference type="EMBL" id="RBW62858.1"/>
    </source>
</evidence>
<evidence type="ECO:0000313" key="5">
    <source>
        <dbReference type="Proteomes" id="UP000252706"/>
    </source>
</evidence>
<evidence type="ECO:0000256" key="2">
    <source>
        <dbReference type="ARBA" id="ARBA00022525"/>
    </source>
</evidence>
<evidence type="ECO:0000256" key="3">
    <source>
        <dbReference type="SAM" id="MobiDB-lite"/>
    </source>
</evidence>
<dbReference type="Gene3D" id="2.150.10.10">
    <property type="entry name" value="Serralysin-like metalloprotease, C-terminal"/>
    <property type="match status" value="9"/>
</dbReference>
<dbReference type="Pfam" id="PF17963">
    <property type="entry name" value="Big_9"/>
    <property type="match status" value="1"/>
</dbReference>
<feature type="compositionally biased region" description="Basic and acidic residues" evidence="3">
    <location>
        <begin position="957"/>
        <end position="966"/>
    </location>
</feature>
<name>A0A366XEB0_9RHOB</name>
<reference evidence="4 5" key="1">
    <citation type="submission" date="2018-07" db="EMBL/GenBank/DDBJ databases">
        <title>Modular assembly of carbohydrate-degrading microbial communities in the ocean.</title>
        <authorList>
            <person name="Enke T.N."/>
            <person name="Datta M.S."/>
            <person name="Schwartzman J.A."/>
            <person name="Cermak N."/>
            <person name="Schmitz D.A."/>
            <person name="Barrere J."/>
            <person name="Cordero O.X."/>
        </authorList>
    </citation>
    <scope>NUCLEOTIDE SEQUENCE [LARGE SCALE GENOMIC DNA]</scope>
    <source>
        <strain evidence="4 5">C3M10</strain>
    </source>
</reference>
<dbReference type="PRINTS" id="PR00313">
    <property type="entry name" value="CABNDNGRPT"/>
</dbReference>
<dbReference type="InterPro" id="IPR011049">
    <property type="entry name" value="Serralysin-like_metalloprot_C"/>
</dbReference>
<keyword evidence="2" id="KW-0964">Secreted</keyword>
<dbReference type="InterPro" id="IPR050557">
    <property type="entry name" value="RTX_toxin/Mannuronan_C5-epim"/>
</dbReference>
<protein>
    <recommendedName>
        <fullName evidence="6">Peptidase C-terminal archaeal/bacterial domain-containing protein</fullName>
    </recommendedName>
</protein>
<dbReference type="InterPro" id="IPR001343">
    <property type="entry name" value="Hemolysn_Ca-bd"/>
</dbReference>
<feature type="region of interest" description="Disordered" evidence="3">
    <location>
        <begin position="363"/>
        <end position="402"/>
    </location>
</feature>
<evidence type="ECO:0000256" key="1">
    <source>
        <dbReference type="ARBA" id="ARBA00004613"/>
    </source>
</evidence>
<dbReference type="EMBL" id="QOCE01000001">
    <property type="protein sequence ID" value="RBW62858.1"/>
    <property type="molecule type" value="Genomic_DNA"/>
</dbReference>
<gene>
    <name evidence="4" type="ORF">DS909_00005</name>
</gene>
<comment type="caution">
    <text evidence="4">The sequence shown here is derived from an EMBL/GenBank/DDBJ whole genome shotgun (WGS) entry which is preliminary data.</text>
</comment>
<dbReference type="Pfam" id="PF00353">
    <property type="entry name" value="HemolysinCabind"/>
    <property type="match status" value="11"/>
</dbReference>
<feature type="compositionally biased region" description="Basic and acidic residues" evidence="3">
    <location>
        <begin position="590"/>
        <end position="601"/>
    </location>
</feature>
<sequence length="1135" mass="116513">MLHLSTFDDGVVIGGPVDFRYENPLTAVADLGDDLRGDSGNDTIFGGAGNDTIYGGTGNDIIFGGGDNDILFGEQGDDTLIGGSGNDTAVVAEIDAEGNNAFLVQLTGDGGVRLTHQVLNGTTVGAGSDGSDVLYEVERVRFGANGEEFTIEQVTAAGYLYKGDTFIEANGRLSLGNLDRGIIVTNLAVLSGSRGDYLFSETTDGVNVQRLTGVGAGETFELIDTEYVQLAGMQVVRFDKILSPIPAPEDDHSDTRGTATPINDLDGTVVRGEIEVSGDEDYFTFSTQAGRTYGVVVTPDGSAVDPEIRVYNSSGQLVASNDDFNGVSSAATSFTSSGGTYYVKVAGEDGSTGDYGLGVALLTDGSGDDAPGDAPEPDADLDVDTGRSVTHEGDNGEDTWLFSSSSSTEVFIDARGGDDRVVTGRRDDIVFGGDGEDDIETNGGNDTVSGGDDDDTIDGGSGDDGLVGGDGDDSIEGGSGHDILVGERGKDTLKGDTGDDVISGGEGDDRLDGEDGDDGVLGGDGDDNIDGGDGDDVLYGQDDEDDIDGEDGDDRLYGGNGRDDLNGGEGNDLLDGGDGDDILLGGAGNDRLEGGRDDDLIRPGQGDDDVDGDGGHDTLSYEQTDGGSVIDMNTETARGPEVGLDTFDSIDDVIGTRGRDLILGDGQDNYIDGIHDRDTISGGGGDDSLDGGSSSDTVIYSGNRRDYAITVSTIAGYDFQVVDLRGGSPDGTDQVNSFSFFQFADITIRDDDVLSSAPLAVSDRFEFSSIGPKVLDVLANDADPDGNLLSIIEVSEIPMDTSVYTVGESIVIDLQNAISFGEIRAFSFSYSISDQTGWLSEADVTVSIDLRNVFPTIEGSSGHEQLTGTDLREILMGLAGNDTLLGGGGADELDGGSGFDLASYEGAGERVNLDLRTRGTAGDAAGDTFISIEGVIASDHDDYVYGNSVDNFIFGDQGHDRLRGDGGDDTLEGGSGRDDIHGGSGGDTASFATAGSGVTANLTSGVGTRGNANGDTYTSVENLLGSEHEDLLTGSSGNNLIEGGRGNDTLRGSAGDDTLEGGIGADVIHGGSGTDTASFTTAGSGVTANLTSGVGTRGNANGDTYHFIENFLGSTYGDVLTGSADNNLSEGGRGN</sequence>
<dbReference type="PANTHER" id="PTHR38340:SF1">
    <property type="entry name" value="S-LAYER PROTEIN"/>
    <property type="match status" value="1"/>
</dbReference>
<feature type="compositionally biased region" description="Polar residues" evidence="3">
    <location>
        <begin position="620"/>
        <end position="636"/>
    </location>
</feature>
<feature type="region of interest" description="Disordered" evidence="3">
    <location>
        <begin position="425"/>
        <end position="642"/>
    </location>
</feature>
<dbReference type="PANTHER" id="PTHR38340">
    <property type="entry name" value="S-LAYER PROTEIN"/>
    <property type="match status" value="1"/>
</dbReference>
<feature type="compositionally biased region" description="Gly residues" evidence="3">
    <location>
        <begin position="459"/>
        <end position="469"/>
    </location>
</feature>
<evidence type="ECO:0008006" key="6">
    <source>
        <dbReference type="Google" id="ProtNLM"/>
    </source>
</evidence>
<accession>A0A366XEB0</accession>
<feature type="region of interest" description="Disordered" evidence="3">
    <location>
        <begin position="674"/>
        <end position="693"/>
    </location>
</feature>
<dbReference type="SUPFAM" id="SSF51120">
    <property type="entry name" value="beta-Roll"/>
    <property type="match status" value="7"/>
</dbReference>
<feature type="compositionally biased region" description="Acidic residues" evidence="3">
    <location>
        <begin position="366"/>
        <end position="383"/>
    </location>
</feature>
<dbReference type="AlphaFoldDB" id="A0A366XEB0"/>
<dbReference type="InterPro" id="IPR018511">
    <property type="entry name" value="Hemolysin-typ_Ca-bd_CS"/>
</dbReference>
<dbReference type="PROSITE" id="PS00330">
    <property type="entry name" value="HEMOLYSIN_CALCIUM"/>
    <property type="match status" value="13"/>
</dbReference>
<dbReference type="Gene3D" id="2.60.120.380">
    <property type="match status" value="1"/>
</dbReference>